<dbReference type="InterPro" id="IPR016032">
    <property type="entry name" value="Sig_transdc_resp-reg_C-effctor"/>
</dbReference>
<protein>
    <submittedName>
        <fullName evidence="7">Response regulator transcription factor</fullName>
    </submittedName>
</protein>
<dbReference type="PROSITE" id="PS00622">
    <property type="entry name" value="HTH_LUXR_1"/>
    <property type="match status" value="1"/>
</dbReference>
<evidence type="ECO:0000256" key="4">
    <source>
        <dbReference type="SAM" id="MobiDB-lite"/>
    </source>
</evidence>
<dbReference type="InterPro" id="IPR011006">
    <property type="entry name" value="CheY-like_superfamily"/>
</dbReference>
<feature type="region of interest" description="Disordered" evidence="4">
    <location>
        <begin position="1"/>
        <end position="20"/>
    </location>
</feature>
<dbReference type="SMART" id="SM00448">
    <property type="entry name" value="REC"/>
    <property type="match status" value="1"/>
</dbReference>
<evidence type="ECO:0000259" key="5">
    <source>
        <dbReference type="PROSITE" id="PS50043"/>
    </source>
</evidence>
<dbReference type="RefSeq" id="WP_344947837.1">
    <property type="nucleotide sequence ID" value="NZ_BAAAZG010000019.1"/>
</dbReference>
<dbReference type="PROSITE" id="PS50110">
    <property type="entry name" value="RESPONSE_REGULATORY"/>
    <property type="match status" value="1"/>
</dbReference>
<name>A0ABP7VTZ7_9ACTN</name>
<dbReference type="Gene3D" id="3.40.50.2300">
    <property type="match status" value="1"/>
</dbReference>
<dbReference type="InterPro" id="IPR000792">
    <property type="entry name" value="Tscrpt_reg_LuxR_C"/>
</dbReference>
<dbReference type="SMART" id="SM00421">
    <property type="entry name" value="HTH_LUXR"/>
    <property type="match status" value="1"/>
</dbReference>
<dbReference type="SUPFAM" id="SSF52172">
    <property type="entry name" value="CheY-like"/>
    <property type="match status" value="1"/>
</dbReference>
<evidence type="ECO:0000256" key="1">
    <source>
        <dbReference type="ARBA" id="ARBA00022553"/>
    </source>
</evidence>
<gene>
    <name evidence="7" type="ORF">GCM10022214_33870</name>
</gene>
<dbReference type="PROSITE" id="PS50043">
    <property type="entry name" value="HTH_LUXR_2"/>
    <property type="match status" value="1"/>
</dbReference>
<dbReference type="InterPro" id="IPR039420">
    <property type="entry name" value="WalR-like"/>
</dbReference>
<accession>A0ABP7VTZ7</accession>
<dbReference type="PANTHER" id="PTHR43214:SF42">
    <property type="entry name" value="TRANSCRIPTIONAL REGULATORY PROTEIN DESR"/>
    <property type="match status" value="1"/>
</dbReference>
<dbReference type="PANTHER" id="PTHR43214">
    <property type="entry name" value="TWO-COMPONENT RESPONSE REGULATOR"/>
    <property type="match status" value="1"/>
</dbReference>
<evidence type="ECO:0000313" key="7">
    <source>
        <dbReference type="EMBL" id="GAA4074346.1"/>
    </source>
</evidence>
<feature type="domain" description="HTH luxR-type" evidence="5">
    <location>
        <begin position="157"/>
        <end position="222"/>
    </location>
</feature>
<feature type="modified residue" description="4-aspartylphosphate" evidence="3">
    <location>
        <position position="77"/>
    </location>
</feature>
<dbReference type="InterPro" id="IPR036388">
    <property type="entry name" value="WH-like_DNA-bd_sf"/>
</dbReference>
<proteinExistence type="predicted"/>
<comment type="caution">
    <text evidence="7">The sequence shown here is derived from an EMBL/GenBank/DDBJ whole genome shotgun (WGS) entry which is preliminary data.</text>
</comment>
<dbReference type="Pfam" id="PF00196">
    <property type="entry name" value="GerE"/>
    <property type="match status" value="1"/>
</dbReference>
<sequence>MNDLVRARERSERPGAAPPEGENTIRILVAESVPLLRGGLVALLNGVPGLKVVAELGAGLRMAPLGRLYRPDVALVDVDLPDLDGFAAARRLREAVPDCPVILLTAHRRAGALRRAAEARAAGLLAKDTSPDALVGAIRQVAAGRRVVDPDLAFGELDAGEGPLTEREREVLALAAQGATAAQIAEELVLTIGTVRNHLSRINRKIGARNRVHAIRIAEEAGWL</sequence>
<dbReference type="SUPFAM" id="SSF46894">
    <property type="entry name" value="C-terminal effector domain of the bipartite response regulators"/>
    <property type="match status" value="1"/>
</dbReference>
<keyword evidence="1 3" id="KW-0597">Phosphoprotein</keyword>
<evidence type="ECO:0000313" key="8">
    <source>
        <dbReference type="Proteomes" id="UP001500683"/>
    </source>
</evidence>
<dbReference type="Proteomes" id="UP001500683">
    <property type="component" value="Unassembled WGS sequence"/>
</dbReference>
<evidence type="ECO:0000256" key="3">
    <source>
        <dbReference type="PROSITE-ProRule" id="PRU00169"/>
    </source>
</evidence>
<keyword evidence="8" id="KW-1185">Reference proteome</keyword>
<dbReference type="CDD" id="cd17535">
    <property type="entry name" value="REC_NarL-like"/>
    <property type="match status" value="1"/>
</dbReference>
<feature type="compositionally biased region" description="Basic and acidic residues" evidence="4">
    <location>
        <begin position="1"/>
        <end position="13"/>
    </location>
</feature>
<dbReference type="InterPro" id="IPR001789">
    <property type="entry name" value="Sig_transdc_resp-reg_receiver"/>
</dbReference>
<dbReference type="PRINTS" id="PR00038">
    <property type="entry name" value="HTHLUXR"/>
</dbReference>
<feature type="domain" description="Response regulatory" evidence="6">
    <location>
        <begin position="26"/>
        <end position="142"/>
    </location>
</feature>
<evidence type="ECO:0000256" key="2">
    <source>
        <dbReference type="ARBA" id="ARBA00023125"/>
    </source>
</evidence>
<evidence type="ECO:0000259" key="6">
    <source>
        <dbReference type="PROSITE" id="PS50110"/>
    </source>
</evidence>
<keyword evidence="2" id="KW-0238">DNA-binding</keyword>
<dbReference type="Pfam" id="PF00072">
    <property type="entry name" value="Response_reg"/>
    <property type="match status" value="1"/>
</dbReference>
<dbReference type="Gene3D" id="1.10.10.10">
    <property type="entry name" value="Winged helix-like DNA-binding domain superfamily/Winged helix DNA-binding domain"/>
    <property type="match status" value="1"/>
</dbReference>
<organism evidence="7 8">
    <name type="scientific">Actinomadura miaoliensis</name>
    <dbReference type="NCBI Taxonomy" id="430685"/>
    <lineage>
        <taxon>Bacteria</taxon>
        <taxon>Bacillati</taxon>
        <taxon>Actinomycetota</taxon>
        <taxon>Actinomycetes</taxon>
        <taxon>Streptosporangiales</taxon>
        <taxon>Thermomonosporaceae</taxon>
        <taxon>Actinomadura</taxon>
    </lineage>
</organism>
<reference evidence="8" key="1">
    <citation type="journal article" date="2019" name="Int. J. Syst. Evol. Microbiol.">
        <title>The Global Catalogue of Microorganisms (GCM) 10K type strain sequencing project: providing services to taxonomists for standard genome sequencing and annotation.</title>
        <authorList>
            <consortium name="The Broad Institute Genomics Platform"/>
            <consortium name="The Broad Institute Genome Sequencing Center for Infectious Disease"/>
            <person name="Wu L."/>
            <person name="Ma J."/>
        </authorList>
    </citation>
    <scope>NUCLEOTIDE SEQUENCE [LARGE SCALE GENOMIC DNA]</scope>
    <source>
        <strain evidence="8">JCM 16702</strain>
    </source>
</reference>
<dbReference type="InterPro" id="IPR058245">
    <property type="entry name" value="NreC/VraR/RcsB-like_REC"/>
</dbReference>
<dbReference type="EMBL" id="BAAAZG010000019">
    <property type="protein sequence ID" value="GAA4074346.1"/>
    <property type="molecule type" value="Genomic_DNA"/>
</dbReference>